<evidence type="ECO:0000313" key="2">
    <source>
        <dbReference type="EMBL" id="AGH31580.1"/>
    </source>
</evidence>
<keyword evidence="1" id="KW-0175">Coiled coil</keyword>
<proteinExistence type="predicted"/>
<dbReference type="EMBL" id="HQ633071">
    <property type="protein sequence ID" value="AGH31580.1"/>
    <property type="molecule type" value="Genomic_DNA"/>
</dbReference>
<name>M4QPM2_9CAUD</name>
<organism evidence="2 3">
    <name type="scientific">Synechococcus phage S-SKS1</name>
    <dbReference type="NCBI Taxonomy" id="754042"/>
    <lineage>
        <taxon>Viruses</taxon>
        <taxon>Duplodnaviria</taxon>
        <taxon>Heunggongvirae</taxon>
        <taxon>Uroviricota</taxon>
        <taxon>Caudoviricetes</taxon>
        <taxon>Llyrvirus</taxon>
        <taxon>Llyrvirus SSKS1</taxon>
    </lineage>
</organism>
<dbReference type="KEGG" id="vg:15010978"/>
<feature type="coiled-coil region" evidence="1">
    <location>
        <begin position="1"/>
        <end position="28"/>
    </location>
</feature>
<keyword evidence="3" id="KW-1185">Reference proteome</keyword>
<gene>
    <name evidence="2" type="ORF">SWZG_00067</name>
</gene>
<evidence type="ECO:0000256" key="1">
    <source>
        <dbReference type="SAM" id="Coils"/>
    </source>
</evidence>
<dbReference type="RefSeq" id="YP_007674432.1">
    <property type="nucleotide sequence ID" value="NC_020851.1"/>
</dbReference>
<sequence>MNEQQNHLSQLIEQRVTLSQKLEGIQTQSTRTRELMFKTQGAIEYLEATGVKLPEPEPEAEVSETEVVEEG</sequence>
<dbReference type="GeneID" id="15010978"/>
<accession>M4QPM2</accession>
<protein>
    <submittedName>
        <fullName evidence="2">Uncharacterized protein</fullName>
    </submittedName>
</protein>
<reference evidence="2 3" key="1">
    <citation type="submission" date="2010-10" db="EMBL/GenBank/DDBJ databases">
        <title>The Genome Sequence of Synechococcus phage S-SKS1.</title>
        <authorList>
            <consortium name="The Broad Institute Genome Sequencing Platform"/>
            <person name="Henn M.R."/>
            <person name="Clokie M."/>
            <person name="Levin J."/>
            <person name="Malboeuf C."/>
            <person name="Casali M."/>
            <person name="Russ C."/>
            <person name="Lennon N."/>
            <person name="Chapman S.B."/>
            <person name="Erlich R."/>
            <person name="Young S.K."/>
            <person name="Yandava C."/>
            <person name="Zeng Q."/>
            <person name="Alvarado L."/>
            <person name="Anderson S."/>
            <person name="Berlin A."/>
            <person name="Chen Z."/>
            <person name="Freedman E."/>
            <person name="Gellesch M."/>
            <person name="Goldberg J."/>
            <person name="Green L."/>
            <person name="Griggs A."/>
            <person name="Gujja S."/>
            <person name="Heilman E.R."/>
            <person name="Heiman D."/>
            <person name="Hollinger A."/>
            <person name="Howarth C."/>
            <person name="Larson L."/>
            <person name="Mehta T."/>
            <person name="Pearson M."/>
            <person name="Roberts A."/>
            <person name="Ryan E."/>
            <person name="Saif S."/>
            <person name="Shea T."/>
            <person name="Shenoy N."/>
            <person name="Sisk P."/>
            <person name="Stolte C."/>
            <person name="Sykes S."/>
            <person name="White J."/>
            <person name="Haas B."/>
            <person name="Nusbaum C."/>
            <person name="Birren B."/>
        </authorList>
    </citation>
    <scope>NUCLEOTIDE SEQUENCE [LARGE SCALE GENOMIC DNA]</scope>
</reference>
<dbReference type="Proteomes" id="UP000201252">
    <property type="component" value="Segment"/>
</dbReference>
<evidence type="ECO:0000313" key="3">
    <source>
        <dbReference type="Proteomes" id="UP000201252"/>
    </source>
</evidence>